<evidence type="ECO:0000313" key="2">
    <source>
        <dbReference type="Proteomes" id="UP000012040"/>
    </source>
</evidence>
<accession>M4V5B3</accession>
<dbReference type="InterPro" id="IPR043519">
    <property type="entry name" value="NT_sf"/>
</dbReference>
<evidence type="ECO:0000313" key="1">
    <source>
        <dbReference type="EMBL" id="AGH94512.1"/>
    </source>
</evidence>
<dbReference type="PATRIC" id="fig|1184267.3.peg.294"/>
<organism evidence="1 2">
    <name type="scientific">Pseudobdellovibrio exovorus JSS</name>
    <dbReference type="NCBI Taxonomy" id="1184267"/>
    <lineage>
        <taxon>Bacteria</taxon>
        <taxon>Pseudomonadati</taxon>
        <taxon>Bdellovibrionota</taxon>
        <taxon>Bdellovibrionia</taxon>
        <taxon>Bdellovibrionales</taxon>
        <taxon>Pseudobdellovibrionaceae</taxon>
        <taxon>Pseudobdellovibrio</taxon>
    </lineage>
</organism>
<dbReference type="AlphaFoldDB" id="M4V5B3"/>
<dbReference type="EMBL" id="CP003537">
    <property type="protein sequence ID" value="AGH94512.1"/>
    <property type="molecule type" value="Genomic_DNA"/>
</dbReference>
<evidence type="ECO:0008006" key="3">
    <source>
        <dbReference type="Google" id="ProtNLM"/>
    </source>
</evidence>
<dbReference type="STRING" id="1184267.A11Q_292"/>
<dbReference type="OrthoDB" id="3773545at2"/>
<dbReference type="eggNOG" id="COG1708">
    <property type="taxonomic scope" value="Bacteria"/>
</dbReference>
<proteinExistence type="predicted"/>
<protein>
    <recommendedName>
        <fullName evidence="3">Polymerase nucleotidyl transferase domain-containing protein</fullName>
    </recommendedName>
</protein>
<reference evidence="1 2" key="1">
    <citation type="journal article" date="2013" name="ISME J.">
        <title>By their genes ye shall know them: genomic signatures of predatory bacteria.</title>
        <authorList>
            <person name="Pasternak Z."/>
            <person name="Pietrokovski S."/>
            <person name="Rotem O."/>
            <person name="Gophna U."/>
            <person name="Lurie-Weinberger M.N."/>
            <person name="Jurkevitch E."/>
        </authorList>
    </citation>
    <scope>NUCLEOTIDE SEQUENCE [LARGE SCALE GENOMIC DNA]</scope>
    <source>
        <strain evidence="1 2">JSS</strain>
    </source>
</reference>
<sequence length="241" mass="28298">MKQEINKLLQDTLINYPEAMAAWLGGSTATKTEDELSDTDLVVVASDAEKIFAAVEVSLNKNFPISQTWTVEEPQKYRQKFYILENTAPLYFVDLAVFVNPKPEELSEYFNVPRHGAAEVLFDKTDILKTASELFRPEVVPNLNRVNFLARLEIMYRIFQKEVLRGRYIDSFTFYQRLIHLLLMVERRKHSPQRFDFGMRYLYRDLPKESADFFESCLKVSSLDDMKINADRIKKRIEDFQ</sequence>
<dbReference type="RefSeq" id="WP_015469002.1">
    <property type="nucleotide sequence ID" value="NC_020813.1"/>
</dbReference>
<gene>
    <name evidence="1" type="ORF">A11Q_292</name>
</gene>
<dbReference type="Proteomes" id="UP000012040">
    <property type="component" value="Chromosome"/>
</dbReference>
<name>M4V5B3_9BACT</name>
<dbReference type="HOGENOM" id="CLU_1150101_0_0_7"/>
<keyword evidence="2" id="KW-1185">Reference proteome</keyword>
<dbReference type="KEGG" id="bex:A11Q_292"/>
<dbReference type="Gene3D" id="3.30.460.10">
    <property type="entry name" value="Beta Polymerase, domain 2"/>
    <property type="match status" value="1"/>
</dbReference>
<dbReference type="SUPFAM" id="SSF81301">
    <property type="entry name" value="Nucleotidyltransferase"/>
    <property type="match status" value="1"/>
</dbReference>